<protein>
    <recommendedName>
        <fullName evidence="4">Endolytic peptidoglycan transglycosylase RlpA</fullName>
        <ecNumber evidence="4">4.2.2.-</ecNumber>
    </recommendedName>
</protein>
<name>A0ABV8P273_9BURK</name>
<evidence type="ECO:0000256" key="5">
    <source>
        <dbReference type="RuleBase" id="RU003495"/>
    </source>
</evidence>
<accession>A0ABV8P273</accession>
<keyword evidence="2 4" id="KW-0456">Lyase</keyword>
<evidence type="ECO:0000313" key="9">
    <source>
        <dbReference type="EMBL" id="MFC4201777.1"/>
    </source>
</evidence>
<dbReference type="EC" id="4.2.2.-" evidence="4"/>
<gene>
    <name evidence="4" type="primary">rlpA</name>
    <name evidence="9" type="ORF">ACFOY1_12510</name>
</gene>
<reference evidence="10" key="1">
    <citation type="journal article" date="2019" name="Int. J. Syst. Evol. Microbiol.">
        <title>The Global Catalogue of Microorganisms (GCM) 10K type strain sequencing project: providing services to taxonomists for standard genome sequencing and annotation.</title>
        <authorList>
            <consortium name="The Broad Institute Genomics Platform"/>
            <consortium name="The Broad Institute Genome Sequencing Center for Infectious Disease"/>
            <person name="Wu L."/>
            <person name="Ma J."/>
        </authorList>
    </citation>
    <scope>NUCLEOTIDE SEQUENCE [LARGE SCALE GENOMIC DNA]</scope>
    <source>
        <strain evidence="10">LMG 24813</strain>
    </source>
</reference>
<keyword evidence="4" id="KW-0564">Palmitate</keyword>
<dbReference type="PROSITE" id="PS51724">
    <property type="entry name" value="SPOR"/>
    <property type="match status" value="1"/>
</dbReference>
<evidence type="ECO:0000256" key="6">
    <source>
        <dbReference type="SAM" id="MobiDB-lite"/>
    </source>
</evidence>
<dbReference type="NCBIfam" id="TIGR00413">
    <property type="entry name" value="rlpA"/>
    <property type="match status" value="1"/>
</dbReference>
<evidence type="ECO:0000256" key="7">
    <source>
        <dbReference type="SAM" id="SignalP"/>
    </source>
</evidence>
<dbReference type="InterPro" id="IPR007730">
    <property type="entry name" value="SPOR-like_dom"/>
</dbReference>
<dbReference type="InterPro" id="IPR009009">
    <property type="entry name" value="RlpA-like_DPBB"/>
</dbReference>
<comment type="caution">
    <text evidence="9">The sequence shown here is derived from an EMBL/GenBank/DDBJ whole genome shotgun (WGS) entry which is preliminary data.</text>
</comment>
<evidence type="ECO:0000256" key="4">
    <source>
        <dbReference type="HAMAP-Rule" id="MF_02071"/>
    </source>
</evidence>
<dbReference type="CDD" id="cd22268">
    <property type="entry name" value="DPBB_RlpA-like"/>
    <property type="match status" value="1"/>
</dbReference>
<evidence type="ECO:0000256" key="1">
    <source>
        <dbReference type="ARBA" id="ARBA00022729"/>
    </source>
</evidence>
<evidence type="ECO:0000256" key="2">
    <source>
        <dbReference type="ARBA" id="ARBA00023239"/>
    </source>
</evidence>
<dbReference type="RefSeq" id="WP_217964948.1">
    <property type="nucleotide sequence ID" value="NZ_JAHTBN010000004.1"/>
</dbReference>
<organism evidence="9 10">
    <name type="scientific">Candidimonas humi</name>
    <dbReference type="NCBI Taxonomy" id="683355"/>
    <lineage>
        <taxon>Bacteria</taxon>
        <taxon>Pseudomonadati</taxon>
        <taxon>Pseudomonadota</taxon>
        <taxon>Betaproteobacteria</taxon>
        <taxon>Burkholderiales</taxon>
        <taxon>Alcaligenaceae</taxon>
        <taxon>Candidimonas</taxon>
    </lineage>
</organism>
<dbReference type="PROSITE" id="PS51257">
    <property type="entry name" value="PROKAR_LIPOPROTEIN"/>
    <property type="match status" value="1"/>
</dbReference>
<comment type="function">
    <text evidence="4">Lytic transglycosylase with a strong preference for naked glycan strands that lack stem peptides.</text>
</comment>
<sequence length="357" mass="37091">MTALRSLAAILTLTCLAVLAGCSTTHTRGGGYYKNDGPGANAPDLSSVPDAVPRVETPSRAASKPYSVFGKHYYPMSSDRPFRQVGIASWYGKMFHGAKTSTGETYNMYAMTAAHPTLPIPSYARVTRVGTGKSVIVRINDRGPFHTGRIMDLSYVAAAKLGIVGPGSGEVIVDAITNTDIARGETHISDIAAATGGRVQPAPPAVEVATTSAVAEPTPNAMLALDQPSSNQGSPAPAPSATVAYDAQPQPAVARASYQEPAASAPASASAGAGTDRIYLQFGAFSGQENADRLAQKINTQLAGAEGRDVRIQPDGNLYRVRLGPYPDRTAAVNAAVRIQQRTGVASTVVAPDVALR</sequence>
<feature type="chain" id="PRO_5047342373" description="Endolytic peptidoglycan transglycosylase RlpA" evidence="7">
    <location>
        <begin position="21"/>
        <end position="357"/>
    </location>
</feature>
<keyword evidence="10" id="KW-1185">Reference proteome</keyword>
<evidence type="ECO:0000259" key="8">
    <source>
        <dbReference type="PROSITE" id="PS51724"/>
    </source>
</evidence>
<evidence type="ECO:0000256" key="3">
    <source>
        <dbReference type="ARBA" id="ARBA00023316"/>
    </source>
</evidence>
<comment type="similarity">
    <text evidence="4 5">Belongs to the RlpA family.</text>
</comment>
<comment type="subcellular location">
    <subcellularLocation>
        <location evidence="4">Cell membrane</location>
        <topology evidence="4">Lipid-anchor</topology>
    </subcellularLocation>
</comment>
<keyword evidence="4" id="KW-0449">Lipoprotein</keyword>
<evidence type="ECO:0000313" key="10">
    <source>
        <dbReference type="Proteomes" id="UP001595848"/>
    </source>
</evidence>
<dbReference type="Proteomes" id="UP001595848">
    <property type="component" value="Unassembled WGS sequence"/>
</dbReference>
<keyword evidence="1 7" id="KW-0732">Signal</keyword>
<feature type="signal peptide" evidence="7">
    <location>
        <begin position="1"/>
        <end position="20"/>
    </location>
</feature>
<keyword evidence="3 4" id="KW-0961">Cell wall biogenesis/degradation</keyword>
<dbReference type="Pfam" id="PF05036">
    <property type="entry name" value="SPOR"/>
    <property type="match status" value="1"/>
</dbReference>
<dbReference type="Pfam" id="PF03330">
    <property type="entry name" value="DPBB_1"/>
    <property type="match status" value="1"/>
</dbReference>
<keyword evidence="4" id="KW-1003">Cell membrane</keyword>
<keyword evidence="4" id="KW-0472">Membrane</keyword>
<proteinExistence type="inferred from homology"/>
<dbReference type="InterPro" id="IPR012997">
    <property type="entry name" value="RplA"/>
</dbReference>
<dbReference type="InterPro" id="IPR034718">
    <property type="entry name" value="RlpA"/>
</dbReference>
<dbReference type="PANTHER" id="PTHR34183">
    <property type="entry name" value="ENDOLYTIC PEPTIDOGLYCAN TRANSGLYCOSYLASE RLPA"/>
    <property type="match status" value="1"/>
</dbReference>
<dbReference type="PANTHER" id="PTHR34183:SF1">
    <property type="entry name" value="ENDOLYTIC PEPTIDOGLYCAN TRANSGLYCOSYLASE RLPA"/>
    <property type="match status" value="1"/>
</dbReference>
<dbReference type="EMBL" id="JBHSBV010000004">
    <property type="protein sequence ID" value="MFC4201777.1"/>
    <property type="molecule type" value="Genomic_DNA"/>
</dbReference>
<feature type="domain" description="SPOR" evidence="8">
    <location>
        <begin position="272"/>
        <end position="352"/>
    </location>
</feature>
<feature type="region of interest" description="Disordered" evidence="6">
    <location>
        <begin position="223"/>
        <end position="242"/>
    </location>
</feature>
<dbReference type="HAMAP" id="MF_02071">
    <property type="entry name" value="RlpA"/>
    <property type="match status" value="1"/>
</dbReference>